<dbReference type="EMBL" id="BJMM01000006">
    <property type="protein sequence ID" value="GEB49270.1"/>
    <property type="molecule type" value="Genomic_DNA"/>
</dbReference>
<dbReference type="InterPro" id="IPR043131">
    <property type="entry name" value="BCAT-like_N"/>
</dbReference>
<keyword evidence="2" id="KW-0032">Aminotransferase</keyword>
<dbReference type="GO" id="GO:0008483">
    <property type="term" value="F:transaminase activity"/>
    <property type="evidence" value="ECO:0007669"/>
    <property type="project" value="UniProtKB-KW"/>
</dbReference>
<reference evidence="2 3" key="1">
    <citation type="submission" date="2019-06" db="EMBL/GenBank/DDBJ databases">
        <title>Whole genome shotgun sequence of Streptomyces cacaoi subsp. cacaoi NBRC 12748.</title>
        <authorList>
            <person name="Hosoyama A."/>
            <person name="Uohara A."/>
            <person name="Ohji S."/>
            <person name="Ichikawa N."/>
        </authorList>
    </citation>
    <scope>NUCLEOTIDE SEQUENCE [LARGE SCALE GENOMIC DNA]</scope>
    <source>
        <strain evidence="2 3">NBRC 12748</strain>
    </source>
</reference>
<sequence length="317" mass="34028">MTMPAERPGRVIWRDGEFIPWDDAVVHVNAVGHASVSAAFEGVHAYWSPTRRQLLGFRLRDHMRRLVDSLRLGSLRPSFDADELTAAAAGLLARVGAPGRDVYLRPWGFAAGLHREQMVPAGTRAEVVIDSWDFTSKLGQGQTCALAVSSWPRLNSSASPAGLKVFSNYHNGRLGTIDARSRGADWPVFVNANGEVTESSGACIVMVVDGTLCTPDPGSGILDSITRRSVFELAAEAGIPTRTRRIERTELYLADEVFLLGTAAEVLPVVSVDGFAIGDGAQAGPVTRKVESLYHQAVRGALSTHEAWLTAVEPGSA</sequence>
<gene>
    <name evidence="2" type="ORF">SCA03_18210</name>
</gene>
<keyword evidence="2" id="KW-0808">Transferase</keyword>
<dbReference type="RefSeq" id="WP_030873793.1">
    <property type="nucleotide sequence ID" value="NZ_BJMM01000006.1"/>
</dbReference>
<dbReference type="PANTHER" id="PTHR42743">
    <property type="entry name" value="AMINO-ACID AMINOTRANSFERASE"/>
    <property type="match status" value="1"/>
</dbReference>
<keyword evidence="3" id="KW-1185">Reference proteome</keyword>
<dbReference type="CDD" id="cd00449">
    <property type="entry name" value="PLPDE_IV"/>
    <property type="match status" value="1"/>
</dbReference>
<dbReference type="PANTHER" id="PTHR42743:SF4">
    <property type="entry name" value="BRANCHED-CHAIN-AMINO-ACID AMINOTRANSFERASE-RELATED"/>
    <property type="match status" value="1"/>
</dbReference>
<comment type="caution">
    <text evidence="2">The sequence shown here is derived from an EMBL/GenBank/DDBJ whole genome shotgun (WGS) entry which is preliminary data.</text>
</comment>
<dbReference type="Pfam" id="PF01063">
    <property type="entry name" value="Aminotran_4"/>
    <property type="match status" value="1"/>
</dbReference>
<dbReference type="OrthoDB" id="9804984at2"/>
<dbReference type="InterPro" id="IPR001544">
    <property type="entry name" value="Aminotrans_IV"/>
</dbReference>
<dbReference type="InterPro" id="IPR036038">
    <property type="entry name" value="Aminotransferase-like"/>
</dbReference>
<proteinExistence type="inferred from homology"/>
<organism evidence="2 3">
    <name type="scientific">Streptomyces cacaoi</name>
    <dbReference type="NCBI Taxonomy" id="1898"/>
    <lineage>
        <taxon>Bacteria</taxon>
        <taxon>Bacillati</taxon>
        <taxon>Actinomycetota</taxon>
        <taxon>Actinomycetes</taxon>
        <taxon>Kitasatosporales</taxon>
        <taxon>Streptomycetaceae</taxon>
        <taxon>Streptomyces</taxon>
    </lineage>
</organism>
<dbReference type="InterPro" id="IPR050571">
    <property type="entry name" value="Class-IV_PLP-Dep_Aminotrnsfr"/>
</dbReference>
<protein>
    <submittedName>
        <fullName evidence="2">Branched-chain amino acid aminotransferase</fullName>
    </submittedName>
</protein>
<dbReference type="Proteomes" id="UP000319210">
    <property type="component" value="Unassembled WGS sequence"/>
</dbReference>
<dbReference type="SUPFAM" id="SSF56752">
    <property type="entry name" value="D-aminoacid aminotransferase-like PLP-dependent enzymes"/>
    <property type="match status" value="1"/>
</dbReference>
<evidence type="ECO:0000313" key="2">
    <source>
        <dbReference type="EMBL" id="GEB49270.1"/>
    </source>
</evidence>
<dbReference type="Gene3D" id="3.20.10.10">
    <property type="entry name" value="D-amino Acid Aminotransferase, subunit A, domain 2"/>
    <property type="match status" value="1"/>
</dbReference>
<dbReference type="Gene3D" id="3.30.470.10">
    <property type="match status" value="1"/>
</dbReference>
<comment type="similarity">
    <text evidence="1">Belongs to the class-IV pyridoxal-phosphate-dependent aminotransferase family.</text>
</comment>
<name>A0A4Y3QZA7_STRCI</name>
<dbReference type="InterPro" id="IPR043132">
    <property type="entry name" value="BCAT-like_C"/>
</dbReference>
<dbReference type="AlphaFoldDB" id="A0A4Y3QZA7"/>
<dbReference type="GO" id="GO:0046394">
    <property type="term" value="P:carboxylic acid biosynthetic process"/>
    <property type="evidence" value="ECO:0007669"/>
    <property type="project" value="UniProtKB-ARBA"/>
</dbReference>
<evidence type="ECO:0000313" key="3">
    <source>
        <dbReference type="Proteomes" id="UP000319210"/>
    </source>
</evidence>
<accession>A0A4Y3QZA7</accession>
<evidence type="ECO:0000256" key="1">
    <source>
        <dbReference type="ARBA" id="ARBA00009320"/>
    </source>
</evidence>